<feature type="signal peptide" evidence="5">
    <location>
        <begin position="1"/>
        <end position="21"/>
    </location>
</feature>
<evidence type="ECO:0000313" key="8">
    <source>
        <dbReference type="Proteomes" id="UP000658225"/>
    </source>
</evidence>
<keyword evidence="4" id="KW-0029">Amino-acid transport</keyword>
<dbReference type="InterPro" id="IPR028082">
    <property type="entry name" value="Peripla_BP_I"/>
</dbReference>
<proteinExistence type="inferred from homology"/>
<dbReference type="GO" id="GO:0006865">
    <property type="term" value="P:amino acid transport"/>
    <property type="evidence" value="ECO:0007669"/>
    <property type="project" value="UniProtKB-KW"/>
</dbReference>
<gene>
    <name evidence="7" type="ORF">H4683_002704</name>
</gene>
<feature type="domain" description="Leucine-binding protein" evidence="6">
    <location>
        <begin position="42"/>
        <end position="388"/>
    </location>
</feature>
<keyword evidence="2" id="KW-0813">Transport</keyword>
<dbReference type="InterPro" id="IPR000709">
    <property type="entry name" value="Leu_Ile_Val-bd"/>
</dbReference>
<dbReference type="PROSITE" id="PS51257">
    <property type="entry name" value="PROKAR_LIPOPROTEIN"/>
    <property type="match status" value="1"/>
</dbReference>
<comment type="caution">
    <text evidence="7">The sequence shown here is derived from an EMBL/GenBank/DDBJ whole genome shotgun (WGS) entry which is preliminary data.</text>
</comment>
<evidence type="ECO:0000256" key="3">
    <source>
        <dbReference type="ARBA" id="ARBA00022729"/>
    </source>
</evidence>
<dbReference type="EMBL" id="JADBEL010000015">
    <property type="protein sequence ID" value="MBE1555584.1"/>
    <property type="molecule type" value="Genomic_DNA"/>
</dbReference>
<protein>
    <submittedName>
        <fullName evidence="7">Branched-chain amino acid transport system substrate-binding protein</fullName>
    </submittedName>
</protein>
<dbReference type="PANTHER" id="PTHR30483">
    <property type="entry name" value="LEUCINE-SPECIFIC-BINDING PROTEIN"/>
    <property type="match status" value="1"/>
</dbReference>
<evidence type="ECO:0000259" key="6">
    <source>
        <dbReference type="Pfam" id="PF13458"/>
    </source>
</evidence>
<dbReference type="CDD" id="cd06347">
    <property type="entry name" value="PBP1_ABC_LivK_ligand_binding-like"/>
    <property type="match status" value="1"/>
</dbReference>
<organism evidence="7 8">
    <name type="scientific">Sporosarcina limicola</name>
    <dbReference type="NCBI Taxonomy" id="34101"/>
    <lineage>
        <taxon>Bacteria</taxon>
        <taxon>Bacillati</taxon>
        <taxon>Bacillota</taxon>
        <taxon>Bacilli</taxon>
        <taxon>Bacillales</taxon>
        <taxon>Caryophanaceae</taxon>
        <taxon>Sporosarcina</taxon>
    </lineage>
</organism>
<keyword evidence="3 5" id="KW-0732">Signal</keyword>
<evidence type="ECO:0000256" key="2">
    <source>
        <dbReference type="ARBA" id="ARBA00022448"/>
    </source>
</evidence>
<reference evidence="7" key="1">
    <citation type="submission" date="2020-10" db="EMBL/GenBank/DDBJ databases">
        <title>Genomic Encyclopedia of Type Strains, Phase IV (KMG-IV): sequencing the most valuable type-strain genomes for metagenomic binning, comparative biology and taxonomic classification.</title>
        <authorList>
            <person name="Goeker M."/>
        </authorList>
    </citation>
    <scope>NUCLEOTIDE SEQUENCE</scope>
    <source>
        <strain evidence="7">DSM 13886</strain>
    </source>
</reference>
<name>A0A927R743_9BACL</name>
<accession>A0A927R743</accession>
<evidence type="ECO:0000256" key="4">
    <source>
        <dbReference type="ARBA" id="ARBA00022970"/>
    </source>
</evidence>
<feature type="chain" id="PRO_5038416676" evidence="5">
    <location>
        <begin position="22"/>
        <end position="398"/>
    </location>
</feature>
<dbReference type="PANTHER" id="PTHR30483:SF6">
    <property type="entry name" value="PERIPLASMIC BINDING PROTEIN OF ABC TRANSPORTER FOR NATURAL AMINO ACIDS"/>
    <property type="match status" value="1"/>
</dbReference>
<keyword evidence="8" id="KW-1185">Reference proteome</keyword>
<comment type="similarity">
    <text evidence="1">Belongs to the leucine-binding protein family.</text>
</comment>
<dbReference type="SUPFAM" id="SSF53822">
    <property type="entry name" value="Periplasmic binding protein-like I"/>
    <property type="match status" value="1"/>
</dbReference>
<dbReference type="InterPro" id="IPR051010">
    <property type="entry name" value="BCAA_transport"/>
</dbReference>
<dbReference type="Pfam" id="PF13458">
    <property type="entry name" value="Peripla_BP_6"/>
    <property type="match status" value="1"/>
</dbReference>
<sequence length="398" mass="42418">MKLNKITGLFAASILTVGVLAGCGAKNDTDGKDGKAAEEGETIKIGLNLELSGAVASYGSSEAEGIELAIEEINKAGGIDGKTIVPIKMDNKSESSEATSAAIKLITKDKVVAIIGAATSGNTVAQVEIANKNKTVLISPSGTSETVTINKDGKVNEFAFRTSFIDPFQGTVAANFAANELKVKNVAIYSDNASDYSKGLASSFKKDFEAAGGKIVAEEFYIAKDSDFRSILTRIKSSNPEFIFIPGYYEEVGLIVKQAREMGITVPLMGADGWDSPILLDLAGEKALNNTFTTNHYSSEDPDGIIQDFNKKFGEKYNGKKPDSFNALGYDTVYLLADAIKRAGSTDSTKIKEALEATKDLGLVTGLYSVDENHHPIKSATILEYKDGAQIFKTKVNP</sequence>
<dbReference type="Proteomes" id="UP000658225">
    <property type="component" value="Unassembled WGS sequence"/>
</dbReference>
<evidence type="ECO:0000256" key="5">
    <source>
        <dbReference type="SAM" id="SignalP"/>
    </source>
</evidence>
<dbReference type="Gene3D" id="3.40.50.2300">
    <property type="match status" value="2"/>
</dbReference>
<dbReference type="PRINTS" id="PR00337">
    <property type="entry name" value="LEUILEVALBP"/>
</dbReference>
<dbReference type="InterPro" id="IPR028081">
    <property type="entry name" value="Leu-bd"/>
</dbReference>
<evidence type="ECO:0000256" key="1">
    <source>
        <dbReference type="ARBA" id="ARBA00010062"/>
    </source>
</evidence>
<evidence type="ECO:0000313" key="7">
    <source>
        <dbReference type="EMBL" id="MBE1555584.1"/>
    </source>
</evidence>
<dbReference type="AlphaFoldDB" id="A0A927R743"/>
<dbReference type="RefSeq" id="WP_192599294.1">
    <property type="nucleotide sequence ID" value="NZ_JADBEL010000015.1"/>
</dbReference>